<name>A0ABT6VLX5_9GAMM</name>
<organism evidence="1 2">
    <name type="scientific">Halomonas kalidii</name>
    <dbReference type="NCBI Taxonomy" id="3043293"/>
    <lineage>
        <taxon>Bacteria</taxon>
        <taxon>Pseudomonadati</taxon>
        <taxon>Pseudomonadota</taxon>
        <taxon>Gammaproteobacteria</taxon>
        <taxon>Oceanospirillales</taxon>
        <taxon>Halomonadaceae</taxon>
        <taxon>Halomonas</taxon>
    </lineage>
</organism>
<dbReference type="Proteomes" id="UP001244242">
    <property type="component" value="Unassembled WGS sequence"/>
</dbReference>
<reference evidence="1 2" key="1">
    <citation type="submission" date="2023-04" db="EMBL/GenBank/DDBJ databases">
        <title>Halomonas strains isolated from rhizosphere soil.</title>
        <authorList>
            <person name="Xu L."/>
            <person name="Sun J.-Q."/>
        </authorList>
    </citation>
    <scope>NUCLEOTIDE SEQUENCE [LARGE SCALE GENOMIC DNA]</scope>
    <source>
        <strain evidence="1 2">LN1S58</strain>
    </source>
</reference>
<accession>A0ABT6VLX5</accession>
<keyword evidence="2" id="KW-1185">Reference proteome</keyword>
<comment type="caution">
    <text evidence="1">The sequence shown here is derived from an EMBL/GenBank/DDBJ whole genome shotgun (WGS) entry which is preliminary data.</text>
</comment>
<protein>
    <submittedName>
        <fullName evidence="1">Uncharacterized protein</fullName>
    </submittedName>
</protein>
<evidence type="ECO:0000313" key="2">
    <source>
        <dbReference type="Proteomes" id="UP001244242"/>
    </source>
</evidence>
<dbReference type="EMBL" id="JASCQO010000038">
    <property type="protein sequence ID" value="MDI5934675.1"/>
    <property type="molecule type" value="Genomic_DNA"/>
</dbReference>
<sequence length="186" mass="21407">MKIACLGWGSLIWDPRGLPILGNWFEDGPILPIEFARESGGRRVTLVIVEQGTLVRTLWALMSVDDLEDAKAALAEREGISEENIKYSIGYWCSETETSHGRCEVQVGAWAKEFGLDAVVWTNLKCGFRNARDKMPTYEQILDHLQTIGHEERQVAERYIRRAPVQIDTKFRRWLKRDFGWDPIEV</sequence>
<evidence type="ECO:0000313" key="1">
    <source>
        <dbReference type="EMBL" id="MDI5934675.1"/>
    </source>
</evidence>
<dbReference type="RefSeq" id="WP_282722151.1">
    <property type="nucleotide sequence ID" value="NZ_JASCQO010000038.1"/>
</dbReference>
<gene>
    <name evidence="1" type="ORF">QLQ84_12840</name>
</gene>
<proteinExistence type="predicted"/>